<feature type="transmembrane region" description="Helical" evidence="7">
    <location>
        <begin position="41"/>
        <end position="61"/>
    </location>
</feature>
<gene>
    <name evidence="9" type="ORF">P9H32_09070</name>
</gene>
<dbReference type="RefSeq" id="WP_322608578.1">
    <property type="nucleotide sequence ID" value="NZ_JARVCO010000010.1"/>
</dbReference>
<dbReference type="PANTHER" id="PTHR42770:SF7">
    <property type="entry name" value="MEMBRANE PROTEIN"/>
    <property type="match status" value="1"/>
</dbReference>
<evidence type="ECO:0000256" key="1">
    <source>
        <dbReference type="ARBA" id="ARBA00004651"/>
    </source>
</evidence>
<name>A0ABU5MX35_9BACT</name>
<feature type="transmembrane region" description="Helical" evidence="7">
    <location>
        <begin position="268"/>
        <end position="293"/>
    </location>
</feature>
<feature type="transmembrane region" description="Helical" evidence="7">
    <location>
        <begin position="371"/>
        <end position="391"/>
    </location>
</feature>
<comment type="subcellular location">
    <subcellularLocation>
        <location evidence="1">Cell membrane</location>
        <topology evidence="1">Multi-pass membrane protein</topology>
    </subcellularLocation>
</comment>
<reference evidence="9 10" key="1">
    <citation type="journal article" date="2024" name="Appl. Environ. Microbiol.">
        <title>Pontiella agarivorans sp. nov., a novel marine anaerobic bacterium capable of degrading macroalgal polysaccharides and fixing nitrogen.</title>
        <authorList>
            <person name="Liu N."/>
            <person name="Kivenson V."/>
            <person name="Peng X."/>
            <person name="Cui Z."/>
            <person name="Lankiewicz T.S."/>
            <person name="Gosselin K.M."/>
            <person name="English C.J."/>
            <person name="Blair E.M."/>
            <person name="O'Malley M.A."/>
            <person name="Valentine D.L."/>
        </authorList>
    </citation>
    <scope>NUCLEOTIDE SEQUENCE [LARGE SCALE GENOMIC DNA]</scope>
    <source>
        <strain evidence="9 10">NLcol2</strain>
    </source>
</reference>
<dbReference type="PANTHER" id="PTHR42770">
    <property type="entry name" value="AMINO ACID TRANSPORTER-RELATED"/>
    <property type="match status" value="1"/>
</dbReference>
<dbReference type="PROSITE" id="PS00218">
    <property type="entry name" value="AMINO_ACID_PERMEASE_1"/>
    <property type="match status" value="1"/>
</dbReference>
<dbReference type="Pfam" id="PF13520">
    <property type="entry name" value="AA_permease_2"/>
    <property type="match status" value="1"/>
</dbReference>
<evidence type="ECO:0000256" key="5">
    <source>
        <dbReference type="ARBA" id="ARBA00022989"/>
    </source>
</evidence>
<feature type="transmembrane region" description="Helical" evidence="7">
    <location>
        <begin position="81"/>
        <end position="106"/>
    </location>
</feature>
<dbReference type="Gene3D" id="1.20.1740.10">
    <property type="entry name" value="Amino acid/polyamine transporter I"/>
    <property type="match status" value="1"/>
</dbReference>
<keyword evidence="4 7" id="KW-0812">Transmembrane</keyword>
<keyword evidence="6 7" id="KW-0472">Membrane</keyword>
<evidence type="ECO:0000259" key="8">
    <source>
        <dbReference type="PROSITE" id="PS51094"/>
    </source>
</evidence>
<dbReference type="EMBL" id="JARVCO010000010">
    <property type="protein sequence ID" value="MDZ8118780.1"/>
    <property type="molecule type" value="Genomic_DNA"/>
</dbReference>
<comment type="caution">
    <text evidence="9">The sequence shown here is derived from an EMBL/GenBank/DDBJ whole genome shotgun (WGS) entry which is preliminary data.</text>
</comment>
<feature type="transmembrane region" description="Helical" evidence="7">
    <location>
        <begin position="12"/>
        <end position="35"/>
    </location>
</feature>
<accession>A0ABU5MX35</accession>
<evidence type="ECO:0000256" key="2">
    <source>
        <dbReference type="ARBA" id="ARBA00022448"/>
    </source>
</evidence>
<evidence type="ECO:0000313" key="10">
    <source>
        <dbReference type="Proteomes" id="UP001290861"/>
    </source>
</evidence>
<evidence type="ECO:0000256" key="3">
    <source>
        <dbReference type="ARBA" id="ARBA00022475"/>
    </source>
</evidence>
<feature type="transmembrane region" description="Helical" evidence="7">
    <location>
        <begin position="112"/>
        <end position="134"/>
    </location>
</feature>
<dbReference type="Proteomes" id="UP001290861">
    <property type="component" value="Unassembled WGS sequence"/>
</dbReference>
<dbReference type="InterPro" id="IPR016152">
    <property type="entry name" value="PTrfase/Anion_transptr"/>
</dbReference>
<feature type="transmembrane region" description="Helical" evidence="7">
    <location>
        <begin position="314"/>
        <end position="334"/>
    </location>
</feature>
<evidence type="ECO:0000256" key="7">
    <source>
        <dbReference type="SAM" id="Phobius"/>
    </source>
</evidence>
<dbReference type="Gene3D" id="3.40.930.10">
    <property type="entry name" value="Mannitol-specific EII, Chain A"/>
    <property type="match status" value="1"/>
</dbReference>
<feature type="transmembrane region" description="Helical" evidence="7">
    <location>
        <begin position="185"/>
        <end position="205"/>
    </location>
</feature>
<feature type="transmembrane region" description="Helical" evidence="7">
    <location>
        <begin position="217"/>
        <end position="241"/>
    </location>
</feature>
<keyword evidence="10" id="KW-1185">Reference proteome</keyword>
<feature type="transmembrane region" description="Helical" evidence="7">
    <location>
        <begin position="397"/>
        <end position="417"/>
    </location>
</feature>
<keyword evidence="5 7" id="KW-1133">Transmembrane helix</keyword>
<dbReference type="Pfam" id="PF00359">
    <property type="entry name" value="PTS_EIIA_2"/>
    <property type="match status" value="1"/>
</dbReference>
<keyword evidence="2" id="KW-0813">Transport</keyword>
<evidence type="ECO:0000256" key="4">
    <source>
        <dbReference type="ARBA" id="ARBA00022692"/>
    </source>
</evidence>
<feature type="domain" description="PTS EIIA type-2" evidence="8">
    <location>
        <begin position="470"/>
        <end position="612"/>
    </location>
</feature>
<feature type="transmembrane region" description="Helical" evidence="7">
    <location>
        <begin position="340"/>
        <end position="359"/>
    </location>
</feature>
<sequence length="614" mass="65810">MDTALRKQLGVLDVYAICSGAMISSGLFVLPGIAASKAGPSVIFAYLLSGLFLIPSMLSMAEMSTGLPKAGGSYFFVSRSLGGLFGTIDGVGVWLALILKTAIALLGLGAYLAAYIQLPITLIAVLSGLIFMGFNVVGAKETTRLQVLMVLGLLAILVFLVIQGAPAIRVEFYTPMAPDGWEKLLPTAALVFISYIGVTKVASMAEEVKNPNRNLPLGMFLSLISILLLYGAVVTVVVGIVPAELLHNSLTPLSDAADIAVGSFGKTLVSIAAVLAFATTANAGIMSASRYLLAMSRDRVIPECMSGFSRFKTPINAILLTSAVILAVVAVTGLERIAKLASTFQLLVFAFVNIAVIVMRESGIKSYDPGFRSPLYPWVQVTGILISVVLIPEMGLLASIFALGLMAIGVVWHNFYVKPRVEPRVGAVAKMAERLGERLLERDADAMGLRTELRQIMKERGLRNDDPYLELVQQAGFMDLTEPIDSEAILRRGAAMLSDRSGISRDLIFGAMLERNRLGETPADAGVALPHLLLNDVDSFHMVAVRSFQGLEFPGASQPIHAVFMLLGSRKDPTQHLRFLAEIARRAESPEFIPRWLAAADVSALTGLLLSDES</sequence>
<proteinExistence type="predicted"/>
<keyword evidence="3" id="KW-1003">Cell membrane</keyword>
<dbReference type="InterPro" id="IPR002293">
    <property type="entry name" value="AA/rel_permease1"/>
</dbReference>
<dbReference type="PROSITE" id="PS51094">
    <property type="entry name" value="PTS_EIIA_TYPE_2"/>
    <property type="match status" value="1"/>
</dbReference>
<dbReference type="InterPro" id="IPR002178">
    <property type="entry name" value="PTS_EIIA_type-2_dom"/>
</dbReference>
<evidence type="ECO:0000256" key="6">
    <source>
        <dbReference type="ARBA" id="ARBA00023136"/>
    </source>
</evidence>
<dbReference type="InterPro" id="IPR004840">
    <property type="entry name" value="Amino_acid_permease_CS"/>
</dbReference>
<feature type="transmembrane region" description="Helical" evidence="7">
    <location>
        <begin position="146"/>
        <end position="165"/>
    </location>
</feature>
<dbReference type="InterPro" id="IPR050367">
    <property type="entry name" value="APC_superfamily"/>
</dbReference>
<organism evidence="9 10">
    <name type="scientific">Pontiella agarivorans</name>
    <dbReference type="NCBI Taxonomy" id="3038953"/>
    <lineage>
        <taxon>Bacteria</taxon>
        <taxon>Pseudomonadati</taxon>
        <taxon>Kiritimatiellota</taxon>
        <taxon>Kiritimatiellia</taxon>
        <taxon>Kiritimatiellales</taxon>
        <taxon>Pontiellaceae</taxon>
        <taxon>Pontiella</taxon>
    </lineage>
</organism>
<protein>
    <submittedName>
        <fullName evidence="9">Amino acid permease</fullName>
    </submittedName>
</protein>
<dbReference type="SUPFAM" id="SSF55804">
    <property type="entry name" value="Phoshotransferase/anion transport protein"/>
    <property type="match status" value="1"/>
</dbReference>
<evidence type="ECO:0000313" key="9">
    <source>
        <dbReference type="EMBL" id="MDZ8118780.1"/>
    </source>
</evidence>